<feature type="compositionally biased region" description="Basic and acidic residues" evidence="1">
    <location>
        <begin position="135"/>
        <end position="150"/>
    </location>
</feature>
<proteinExistence type="predicted"/>
<keyword evidence="2" id="KW-0378">Hydrolase</keyword>
<name>A0AAD9CJ31_DISEL</name>
<sequence length="150" mass="17100">SESISFRREMLSRFLVEQRCECLTDVLLFTPAFTESTLRDAHQPRTRAPSCRCEAHDIIKEVSVGTACVCESVWVRGMKAKAPELWAPRCVCVPSQRLWSWAALPPTLGYGWRRVGGRSGRREWEEGVSQPVAEPPEKRALREETQRALE</sequence>
<evidence type="ECO:0000313" key="3">
    <source>
        <dbReference type="Proteomes" id="UP001228049"/>
    </source>
</evidence>
<feature type="region of interest" description="Disordered" evidence="1">
    <location>
        <begin position="118"/>
        <end position="150"/>
    </location>
</feature>
<keyword evidence="3" id="KW-1185">Reference proteome</keyword>
<protein>
    <submittedName>
        <fullName evidence="2">Ubiquitin carboxyl-terminal hydrolase 34</fullName>
    </submittedName>
</protein>
<comment type="caution">
    <text evidence="2">The sequence shown here is derived from an EMBL/GenBank/DDBJ whole genome shotgun (WGS) entry which is preliminary data.</text>
</comment>
<evidence type="ECO:0000256" key="1">
    <source>
        <dbReference type="SAM" id="MobiDB-lite"/>
    </source>
</evidence>
<feature type="non-terminal residue" evidence="2">
    <location>
        <position position="150"/>
    </location>
</feature>
<dbReference type="Proteomes" id="UP001228049">
    <property type="component" value="Unassembled WGS sequence"/>
</dbReference>
<dbReference type="EMBL" id="JASDAP010000005">
    <property type="protein sequence ID" value="KAK1902664.1"/>
    <property type="molecule type" value="Genomic_DNA"/>
</dbReference>
<dbReference type="AlphaFoldDB" id="A0AAD9CJ31"/>
<gene>
    <name evidence="2" type="ORF">KUDE01_005625</name>
</gene>
<dbReference type="GO" id="GO:0016787">
    <property type="term" value="F:hydrolase activity"/>
    <property type="evidence" value="ECO:0007669"/>
    <property type="project" value="UniProtKB-KW"/>
</dbReference>
<reference evidence="2" key="1">
    <citation type="submission" date="2023-04" db="EMBL/GenBank/DDBJ databases">
        <title>Chromosome-level genome of Chaenocephalus aceratus.</title>
        <authorList>
            <person name="Park H."/>
        </authorList>
    </citation>
    <scope>NUCLEOTIDE SEQUENCE</scope>
    <source>
        <strain evidence="2">DE</strain>
        <tissue evidence="2">Muscle</tissue>
    </source>
</reference>
<accession>A0AAD9CJ31</accession>
<organism evidence="2 3">
    <name type="scientific">Dissostichus eleginoides</name>
    <name type="common">Patagonian toothfish</name>
    <name type="synonym">Dissostichus amissus</name>
    <dbReference type="NCBI Taxonomy" id="100907"/>
    <lineage>
        <taxon>Eukaryota</taxon>
        <taxon>Metazoa</taxon>
        <taxon>Chordata</taxon>
        <taxon>Craniata</taxon>
        <taxon>Vertebrata</taxon>
        <taxon>Euteleostomi</taxon>
        <taxon>Actinopterygii</taxon>
        <taxon>Neopterygii</taxon>
        <taxon>Teleostei</taxon>
        <taxon>Neoteleostei</taxon>
        <taxon>Acanthomorphata</taxon>
        <taxon>Eupercaria</taxon>
        <taxon>Perciformes</taxon>
        <taxon>Notothenioidei</taxon>
        <taxon>Nototheniidae</taxon>
        <taxon>Dissostichus</taxon>
    </lineage>
</organism>
<evidence type="ECO:0000313" key="2">
    <source>
        <dbReference type="EMBL" id="KAK1902664.1"/>
    </source>
</evidence>